<dbReference type="GO" id="GO:0030151">
    <property type="term" value="F:molybdenum ion binding"/>
    <property type="evidence" value="ECO:0007669"/>
    <property type="project" value="InterPro"/>
</dbReference>
<dbReference type="InterPro" id="IPR011037">
    <property type="entry name" value="Pyrv_Knase-like_insert_dom_sf"/>
</dbReference>
<sequence length="209" mass="22728">MTHARSGKLLSISIGKVGRLFTQNANEPSKVMSAIHKQSISNLDNPLSVEITGLGVQGDEQADLAVHGGIDMAIYAYPAEHYAFWNELLTRETKQPVNLAPGSLGENFTIEGLLETNVYVGDILIIGDLEFTVVKLREPCFKFNAKMGYKGAVKAMIQSGFCGWYLRVNRVGSLAAGSSIELIPGSRQTSIADQNAGLLKRSKQADLWE</sequence>
<feature type="domain" description="MOSC" evidence="1">
    <location>
        <begin position="41"/>
        <end position="183"/>
    </location>
</feature>
<dbReference type="AlphaFoldDB" id="A0A2Z4JP11"/>
<dbReference type="Pfam" id="PF03473">
    <property type="entry name" value="MOSC"/>
    <property type="match status" value="1"/>
</dbReference>
<evidence type="ECO:0000313" key="5">
    <source>
        <dbReference type="Proteomes" id="UP000248592"/>
    </source>
</evidence>
<dbReference type="PANTHER" id="PTHR30212:SF2">
    <property type="entry name" value="PROTEIN YIIM"/>
    <property type="match status" value="1"/>
</dbReference>
<organism evidence="2 5">
    <name type="scientific">Polynucleobacter paneuropaeus</name>
    <dbReference type="NCBI Taxonomy" id="2527775"/>
    <lineage>
        <taxon>Bacteria</taxon>
        <taxon>Pseudomonadati</taxon>
        <taxon>Pseudomonadota</taxon>
        <taxon>Betaproteobacteria</taxon>
        <taxon>Burkholderiales</taxon>
        <taxon>Burkholderiaceae</taxon>
        <taxon>Polynucleobacter</taxon>
    </lineage>
</organism>
<dbReference type="GO" id="GO:0003824">
    <property type="term" value="F:catalytic activity"/>
    <property type="evidence" value="ECO:0007669"/>
    <property type="project" value="InterPro"/>
</dbReference>
<dbReference type="EMBL" id="CP030085">
    <property type="protein sequence ID" value="AWW50362.1"/>
    <property type="molecule type" value="Genomic_DNA"/>
</dbReference>
<dbReference type="PROSITE" id="PS51340">
    <property type="entry name" value="MOSC"/>
    <property type="match status" value="1"/>
</dbReference>
<proteinExistence type="predicted"/>
<evidence type="ECO:0000313" key="3">
    <source>
        <dbReference type="EMBL" id="MBT8591280.1"/>
    </source>
</evidence>
<evidence type="ECO:0000313" key="4">
    <source>
        <dbReference type="EMBL" id="RAZ43429.1"/>
    </source>
</evidence>
<gene>
    <name evidence="4" type="ORF">DP176_00055</name>
    <name evidence="3" type="ORF">G6693_04990</name>
    <name evidence="2" type="ORF">Pas1_08210</name>
</gene>
<dbReference type="Proteomes" id="UP000248592">
    <property type="component" value="Chromosome"/>
</dbReference>
<name>A0A2Z4JP11_9BURK</name>
<dbReference type="InterPro" id="IPR005302">
    <property type="entry name" value="MoCF_Sase_C"/>
</dbReference>
<evidence type="ECO:0000313" key="6">
    <source>
        <dbReference type="Proteomes" id="UP000251072"/>
    </source>
</evidence>
<dbReference type="InterPro" id="IPR052353">
    <property type="entry name" value="Benzoxazolinone_Detox_Enz"/>
</dbReference>
<dbReference type="Gene3D" id="2.40.33.20">
    <property type="entry name" value="PK beta-barrel domain-like"/>
    <property type="match status" value="1"/>
</dbReference>
<dbReference type="EMBL" id="JAANGI010000001">
    <property type="protein sequence ID" value="MBT8591280.1"/>
    <property type="molecule type" value="Genomic_DNA"/>
</dbReference>
<protein>
    <submittedName>
        <fullName evidence="2">MOSC domain-containing protein</fullName>
    </submittedName>
</protein>
<dbReference type="KEGG" id="poh:DPM16_07040"/>
<evidence type="ECO:0000313" key="2">
    <source>
        <dbReference type="EMBL" id="AWW50362.1"/>
    </source>
</evidence>
<keyword evidence="6" id="KW-1185">Reference proteome</keyword>
<dbReference type="SUPFAM" id="SSF50800">
    <property type="entry name" value="PK beta-barrel domain-like"/>
    <property type="match status" value="1"/>
</dbReference>
<reference evidence="3" key="4">
    <citation type="journal article" date="2021" name="Genome Biol. Evol.">
        <title>Continental-Scale Gene Flow Prevents Allopatric Divergence of Pelagic Freshwater Bacteria.</title>
        <authorList>
            <person name="Hoetzinger M."/>
            <person name="Pitt A."/>
            <person name="Huemer A."/>
            <person name="Hahn M.W."/>
        </authorList>
    </citation>
    <scope>NUCLEOTIDE SEQUENCE</scope>
    <source>
        <strain evidence="3">AP-YLGG-20-G6</strain>
    </source>
</reference>
<dbReference type="Proteomes" id="UP000251072">
    <property type="component" value="Unassembled WGS sequence"/>
</dbReference>
<reference evidence="4 6" key="2">
    <citation type="submission" date="2018-06" db="EMBL/GenBank/DDBJ databases">
        <title>Genome of strain Polynucleobacter sp. FUKU-NW-11.</title>
        <authorList>
            <person name="Hahn M.W."/>
        </authorList>
    </citation>
    <scope>NUCLEOTIDE SEQUENCE [LARGE SCALE GENOMIC DNA]</scope>
    <source>
        <strain evidence="4">FUKU-NW-11</strain>
        <strain evidence="6">FUKU-NW11</strain>
    </source>
</reference>
<reference evidence="2" key="3">
    <citation type="journal article" date="2019" name="Int. J. Syst. Evol. Microbiol.">
        <title>Polynucleobacter paneuropaeus sp. nov., characterized by six strains isolated from freshwater lakes located along a 3000 km north-south cross-section across Europe.</title>
        <authorList>
            <person name="Hoetzinger M."/>
            <person name="Schmidt J."/>
            <person name="Pitt A."/>
            <person name="Koll U."/>
            <person name="Lang E."/>
            <person name="Hahn M.W."/>
        </authorList>
    </citation>
    <scope>NUCLEOTIDE SEQUENCE</scope>
    <source>
        <strain evidence="2">MG-25-Pas1-D2</strain>
    </source>
</reference>
<dbReference type="Proteomes" id="UP000762271">
    <property type="component" value="Unassembled WGS sequence"/>
</dbReference>
<dbReference type="EMBL" id="QMCH01000001">
    <property type="protein sequence ID" value="RAZ43429.1"/>
    <property type="molecule type" value="Genomic_DNA"/>
</dbReference>
<dbReference type="GeneID" id="66832871"/>
<reference evidence="5" key="1">
    <citation type="submission" date="2018-06" db="EMBL/GenBank/DDBJ databases">
        <title>Description of a new Polynucleobacter species.</title>
        <authorList>
            <person name="Hahn M.W."/>
        </authorList>
    </citation>
    <scope>NUCLEOTIDE SEQUENCE [LARGE SCALE GENOMIC DNA]</scope>
    <source>
        <strain evidence="5">MG-25-Pas1-D2</strain>
    </source>
</reference>
<dbReference type="GO" id="GO:0030170">
    <property type="term" value="F:pyridoxal phosphate binding"/>
    <property type="evidence" value="ECO:0007669"/>
    <property type="project" value="InterPro"/>
</dbReference>
<dbReference type="PANTHER" id="PTHR30212">
    <property type="entry name" value="PROTEIN YIIM"/>
    <property type="match status" value="1"/>
</dbReference>
<dbReference type="RefSeq" id="WP_112205320.1">
    <property type="nucleotide sequence ID" value="NZ_CBCSBS010000002.1"/>
</dbReference>
<evidence type="ECO:0000259" key="1">
    <source>
        <dbReference type="PROSITE" id="PS51340"/>
    </source>
</evidence>
<accession>A0A2Z4JP11</accession>